<dbReference type="CDD" id="cd00082">
    <property type="entry name" value="HisKA"/>
    <property type="match status" value="1"/>
</dbReference>
<dbReference type="SUPFAM" id="SSF47384">
    <property type="entry name" value="Homodimeric domain of signal transducing histidine kinase"/>
    <property type="match status" value="1"/>
</dbReference>
<evidence type="ECO:0000313" key="12">
    <source>
        <dbReference type="EMBL" id="QDT54184.1"/>
    </source>
</evidence>
<dbReference type="AlphaFoldDB" id="A0A517SDH6"/>
<dbReference type="PROSITE" id="PS50109">
    <property type="entry name" value="HIS_KIN"/>
    <property type="match status" value="1"/>
</dbReference>
<dbReference type="PROSITE" id="PS50110">
    <property type="entry name" value="RESPONSE_REGULATORY"/>
    <property type="match status" value="2"/>
</dbReference>
<dbReference type="EMBL" id="CP036271">
    <property type="protein sequence ID" value="QDT54184.1"/>
    <property type="molecule type" value="Genomic_DNA"/>
</dbReference>
<dbReference type="Pfam" id="PF08448">
    <property type="entry name" value="PAS_4"/>
    <property type="match status" value="2"/>
</dbReference>
<feature type="domain" description="PAS" evidence="10">
    <location>
        <begin position="299"/>
        <end position="372"/>
    </location>
</feature>
<dbReference type="Pfam" id="PF00512">
    <property type="entry name" value="HisKA"/>
    <property type="match status" value="1"/>
</dbReference>
<dbReference type="InterPro" id="IPR029016">
    <property type="entry name" value="GAF-like_dom_sf"/>
</dbReference>
<dbReference type="PRINTS" id="PR00344">
    <property type="entry name" value="BCTRLSENSOR"/>
</dbReference>
<dbReference type="InterPro" id="IPR003661">
    <property type="entry name" value="HisK_dim/P_dom"/>
</dbReference>
<dbReference type="SUPFAM" id="SSF55874">
    <property type="entry name" value="ATPase domain of HSP90 chaperone/DNA topoisomerase II/histidine kinase"/>
    <property type="match status" value="1"/>
</dbReference>
<evidence type="ECO:0000259" key="11">
    <source>
        <dbReference type="PROSITE" id="PS50113"/>
    </source>
</evidence>
<dbReference type="SUPFAM" id="SSF52172">
    <property type="entry name" value="CheY-like"/>
    <property type="match status" value="2"/>
</dbReference>
<dbReference type="SMART" id="SM00448">
    <property type="entry name" value="REC"/>
    <property type="match status" value="2"/>
</dbReference>
<dbReference type="InterPro" id="IPR003018">
    <property type="entry name" value="GAF"/>
</dbReference>
<name>A0A517SDH6_9PLAN</name>
<dbReference type="FunFam" id="3.30.565.10:FF:000006">
    <property type="entry name" value="Sensor histidine kinase WalK"/>
    <property type="match status" value="1"/>
</dbReference>
<dbReference type="PANTHER" id="PTHR43547">
    <property type="entry name" value="TWO-COMPONENT HISTIDINE KINASE"/>
    <property type="match status" value="1"/>
</dbReference>
<keyword evidence="3 6" id="KW-0597">Phosphoprotein</keyword>
<dbReference type="InParanoid" id="A0A517SDH6"/>
<sequence length="1096" mass="121477">MPESLEPRPERSVDRQFAPQARILVVDDNRANRLALAAMLEELDRPLIEANSGLEALAKAESDDFSVILLDVRMPGLDGFETARRIRLLPRHQRTPIIFLTAQETDREQVEAGYALGAVDFLQKPLLAFVLREKVRRLAEIDEEKRSTRDEAEQLRMLVQGARDHAIFMLDPQGLVATWNPGAQRLKGYSADEIIGQHFSRFYQDADIQRGWPARELEIARAEGRLEDEGWRLRKDGSRFWANVVITPLYDDAGTFRGFSKITRDLTARKMAEENERRLLAEQTARRVAEEDARVLQEQKERLRVTLASIGDAVISTDAGCRVEFLNPVAEKLLGWTNAEAVGQPLVNVFRIIDEWTREPAENPAQRALADGTIVSLANYTILVAKDGAERRIDDSAAPIRDADGGVIGCVLVFRDVDEQRQTERYRNTRLAITQFLNQSPSIDVACAGTLERICDDLNWEAGFFWAPNGDPGLLRCRYSWRHTDGDIHEFENASRGAAFEPGESLPGSVWQSGQPAWIHEISDDPGFVRRAAAINAGLRSSFACPIRSRDRTIAVIEFFSRRSRPKDANLLEVIGTIAGTLGQFIERIEAENQLRESQARLQAVLDHAPAMIYLVDADDRFLLINRRWRDVLGLTNEQVAGRKLDEFFPPEIVEQFSANNRKVLATEQPAEFEESVIQDGRLRTYISIKAPFRYGAAQSLAVCGISTDITERKQAEESLRQADRLKDEFLATLAHELRNPLAPIRNSLQLLKIADLDLETGVWAREVIERQVDHLVRLVDDLLDVSRVTRGKIGLRPQPIELGDVIASAVETVQPLIALQHHRLAVEIASGSLKVNADPTRMTQVFGNLLTNAAKYTDESGEISVDVREVVGQAVVTVRDNGIGIAPDVLPHVFDLFVQAQNPSTKAQGGLGVGLTLVKNLVELHGGSVAARSAGLGQGSEFVVMLPLMSATDIAAVSLVDAQPVPRRTASRLRILVVDDNLDAATTLATLLQRQGHDVGVAHDGLAALDIVASDPPDLVFLDIGMPAMDGHEVAARIRSTPGLEKVVLVALTGWGQEGDRRRTRDAGFDHHFVKPPEPRAVETLIDELAARRGG</sequence>
<feature type="modified residue" description="4-aspartylphosphate" evidence="6">
    <location>
        <position position="1024"/>
    </location>
</feature>
<evidence type="ECO:0000256" key="4">
    <source>
        <dbReference type="ARBA" id="ARBA00022679"/>
    </source>
</evidence>
<dbReference type="GO" id="GO:0000155">
    <property type="term" value="F:phosphorelay sensor kinase activity"/>
    <property type="evidence" value="ECO:0007669"/>
    <property type="project" value="InterPro"/>
</dbReference>
<dbReference type="Gene3D" id="3.30.450.40">
    <property type="match status" value="1"/>
</dbReference>
<dbReference type="Gene3D" id="1.10.287.130">
    <property type="match status" value="1"/>
</dbReference>
<dbReference type="Gene3D" id="3.30.565.10">
    <property type="entry name" value="Histidine kinase-like ATPase, C-terminal domain"/>
    <property type="match status" value="1"/>
</dbReference>
<evidence type="ECO:0000256" key="6">
    <source>
        <dbReference type="PROSITE-ProRule" id="PRU00169"/>
    </source>
</evidence>
<organism evidence="12 13">
    <name type="scientific">Caulifigura coniformis</name>
    <dbReference type="NCBI Taxonomy" id="2527983"/>
    <lineage>
        <taxon>Bacteria</taxon>
        <taxon>Pseudomonadati</taxon>
        <taxon>Planctomycetota</taxon>
        <taxon>Planctomycetia</taxon>
        <taxon>Planctomycetales</taxon>
        <taxon>Planctomycetaceae</taxon>
        <taxon>Caulifigura</taxon>
    </lineage>
</organism>
<dbReference type="SMART" id="SM00388">
    <property type="entry name" value="HisKA"/>
    <property type="match status" value="1"/>
</dbReference>
<evidence type="ECO:0000256" key="7">
    <source>
        <dbReference type="SAM" id="Coils"/>
    </source>
</evidence>
<dbReference type="OrthoDB" id="3272385at2"/>
<feature type="domain" description="Histidine kinase" evidence="8">
    <location>
        <begin position="733"/>
        <end position="951"/>
    </location>
</feature>
<evidence type="ECO:0000256" key="1">
    <source>
        <dbReference type="ARBA" id="ARBA00000085"/>
    </source>
</evidence>
<feature type="domain" description="PAC" evidence="11">
    <location>
        <begin position="376"/>
        <end position="429"/>
    </location>
</feature>
<dbReference type="SMART" id="SM00086">
    <property type="entry name" value="PAC"/>
    <property type="match status" value="2"/>
</dbReference>
<dbReference type="InterPro" id="IPR036097">
    <property type="entry name" value="HisK_dim/P_sf"/>
</dbReference>
<dbReference type="CDD" id="cd17580">
    <property type="entry name" value="REC_2_DhkD-like"/>
    <property type="match status" value="1"/>
</dbReference>
<feature type="domain" description="PAC" evidence="11">
    <location>
        <begin position="220"/>
        <end position="278"/>
    </location>
</feature>
<dbReference type="PROSITE" id="PS50113">
    <property type="entry name" value="PAC"/>
    <property type="match status" value="3"/>
</dbReference>
<dbReference type="InterPro" id="IPR036890">
    <property type="entry name" value="HATPase_C_sf"/>
</dbReference>
<dbReference type="SMART" id="SM00065">
    <property type="entry name" value="GAF"/>
    <property type="match status" value="1"/>
</dbReference>
<dbReference type="InterPro" id="IPR005467">
    <property type="entry name" value="His_kinase_dom"/>
</dbReference>
<dbReference type="InterPro" id="IPR003594">
    <property type="entry name" value="HATPase_dom"/>
</dbReference>
<keyword evidence="13" id="KW-1185">Reference proteome</keyword>
<dbReference type="InterPro" id="IPR035965">
    <property type="entry name" value="PAS-like_dom_sf"/>
</dbReference>
<dbReference type="InterPro" id="IPR013656">
    <property type="entry name" value="PAS_4"/>
</dbReference>
<evidence type="ECO:0000259" key="9">
    <source>
        <dbReference type="PROSITE" id="PS50110"/>
    </source>
</evidence>
<evidence type="ECO:0000259" key="8">
    <source>
        <dbReference type="PROSITE" id="PS50109"/>
    </source>
</evidence>
<dbReference type="NCBIfam" id="TIGR00229">
    <property type="entry name" value="sensory_box"/>
    <property type="match status" value="3"/>
</dbReference>
<dbReference type="SMART" id="SM00091">
    <property type="entry name" value="PAS"/>
    <property type="match status" value="3"/>
</dbReference>
<accession>A0A517SDH6</accession>
<gene>
    <name evidence="12" type="primary">arcB_2</name>
    <name evidence="12" type="ORF">Pan44_22110</name>
</gene>
<dbReference type="InterPro" id="IPR001610">
    <property type="entry name" value="PAC"/>
</dbReference>
<reference evidence="12 13" key="1">
    <citation type="submission" date="2019-02" db="EMBL/GenBank/DDBJ databases">
        <title>Deep-cultivation of Planctomycetes and their phenomic and genomic characterization uncovers novel biology.</title>
        <authorList>
            <person name="Wiegand S."/>
            <person name="Jogler M."/>
            <person name="Boedeker C."/>
            <person name="Pinto D."/>
            <person name="Vollmers J."/>
            <person name="Rivas-Marin E."/>
            <person name="Kohn T."/>
            <person name="Peeters S.H."/>
            <person name="Heuer A."/>
            <person name="Rast P."/>
            <person name="Oberbeckmann S."/>
            <person name="Bunk B."/>
            <person name="Jeske O."/>
            <person name="Meyerdierks A."/>
            <person name="Storesund J.E."/>
            <person name="Kallscheuer N."/>
            <person name="Luecker S."/>
            <person name="Lage O.M."/>
            <person name="Pohl T."/>
            <person name="Merkel B.J."/>
            <person name="Hornburger P."/>
            <person name="Mueller R.-W."/>
            <person name="Bruemmer F."/>
            <person name="Labrenz M."/>
            <person name="Spormann A.M."/>
            <person name="Op den Camp H."/>
            <person name="Overmann J."/>
            <person name="Amann R."/>
            <person name="Jetten M.S.M."/>
            <person name="Mascher T."/>
            <person name="Medema M.H."/>
            <person name="Devos D.P."/>
            <person name="Kaster A.-K."/>
            <person name="Ovreas L."/>
            <person name="Rohde M."/>
            <person name="Galperin M.Y."/>
            <person name="Jogler C."/>
        </authorList>
    </citation>
    <scope>NUCLEOTIDE SEQUENCE [LARGE SCALE GENOMIC DNA]</scope>
    <source>
        <strain evidence="12 13">Pan44</strain>
    </source>
</reference>
<feature type="domain" description="PAS" evidence="10">
    <location>
        <begin position="598"/>
        <end position="668"/>
    </location>
</feature>
<feature type="domain" description="PAS" evidence="10">
    <location>
        <begin position="151"/>
        <end position="197"/>
    </location>
</feature>
<keyword evidence="5" id="KW-0418">Kinase</keyword>
<dbReference type="Gene3D" id="3.30.450.20">
    <property type="entry name" value="PAS domain"/>
    <property type="match status" value="3"/>
</dbReference>
<protein>
    <recommendedName>
        <fullName evidence="2">histidine kinase</fullName>
        <ecNumber evidence="2">2.7.13.3</ecNumber>
    </recommendedName>
</protein>
<keyword evidence="7" id="KW-0175">Coiled coil</keyword>
<dbReference type="RefSeq" id="WP_145030010.1">
    <property type="nucleotide sequence ID" value="NZ_CP036271.1"/>
</dbReference>
<feature type="modified residue" description="4-aspartylphosphate" evidence="6">
    <location>
        <position position="71"/>
    </location>
</feature>
<keyword evidence="4 12" id="KW-0808">Transferase</keyword>
<dbReference type="EC" id="2.7.13.3" evidence="2"/>
<feature type="domain" description="PAC" evidence="11">
    <location>
        <begin position="669"/>
        <end position="722"/>
    </location>
</feature>
<dbReference type="SMART" id="SM00387">
    <property type="entry name" value="HATPase_c"/>
    <property type="match status" value="1"/>
</dbReference>
<dbReference type="Pfam" id="PF02518">
    <property type="entry name" value="HATPase_c"/>
    <property type="match status" value="1"/>
</dbReference>
<comment type="catalytic activity">
    <reaction evidence="1">
        <text>ATP + protein L-histidine = ADP + protein N-phospho-L-histidine.</text>
        <dbReference type="EC" id="2.7.13.3"/>
    </reaction>
</comment>
<dbReference type="InterPro" id="IPR011006">
    <property type="entry name" value="CheY-like_superfamily"/>
</dbReference>
<dbReference type="InterPro" id="IPR000014">
    <property type="entry name" value="PAS"/>
</dbReference>
<dbReference type="KEGG" id="ccos:Pan44_22110"/>
<feature type="domain" description="Response regulatory" evidence="9">
    <location>
        <begin position="22"/>
        <end position="139"/>
    </location>
</feature>
<evidence type="ECO:0000313" key="13">
    <source>
        <dbReference type="Proteomes" id="UP000315700"/>
    </source>
</evidence>
<dbReference type="Proteomes" id="UP000315700">
    <property type="component" value="Chromosome"/>
</dbReference>
<dbReference type="Pfam" id="PF13426">
    <property type="entry name" value="PAS_9"/>
    <property type="match status" value="1"/>
</dbReference>
<dbReference type="SUPFAM" id="SSF55781">
    <property type="entry name" value="GAF domain-like"/>
    <property type="match status" value="1"/>
</dbReference>
<feature type="coiled-coil region" evidence="7">
    <location>
        <begin position="131"/>
        <end position="158"/>
    </location>
</feature>
<dbReference type="Pfam" id="PF00072">
    <property type="entry name" value="Response_reg"/>
    <property type="match status" value="2"/>
</dbReference>
<dbReference type="SUPFAM" id="SSF55785">
    <property type="entry name" value="PYP-like sensor domain (PAS domain)"/>
    <property type="match status" value="3"/>
</dbReference>
<proteinExistence type="predicted"/>
<evidence type="ECO:0000256" key="5">
    <source>
        <dbReference type="ARBA" id="ARBA00022777"/>
    </source>
</evidence>
<evidence type="ECO:0000256" key="3">
    <source>
        <dbReference type="ARBA" id="ARBA00022553"/>
    </source>
</evidence>
<dbReference type="Gene3D" id="3.40.50.2300">
    <property type="match status" value="2"/>
</dbReference>
<feature type="domain" description="Response regulatory" evidence="9">
    <location>
        <begin position="975"/>
        <end position="1091"/>
    </location>
</feature>
<dbReference type="CDD" id="cd00130">
    <property type="entry name" value="PAS"/>
    <property type="match status" value="3"/>
</dbReference>
<dbReference type="PANTHER" id="PTHR43547:SF2">
    <property type="entry name" value="HYBRID SIGNAL TRANSDUCTION HISTIDINE KINASE C"/>
    <property type="match status" value="1"/>
</dbReference>
<dbReference type="Pfam" id="PF13185">
    <property type="entry name" value="GAF_2"/>
    <property type="match status" value="1"/>
</dbReference>
<dbReference type="InterPro" id="IPR000700">
    <property type="entry name" value="PAS-assoc_C"/>
</dbReference>
<dbReference type="InterPro" id="IPR004358">
    <property type="entry name" value="Sig_transdc_His_kin-like_C"/>
</dbReference>
<dbReference type="PROSITE" id="PS50112">
    <property type="entry name" value="PAS"/>
    <property type="match status" value="3"/>
</dbReference>
<evidence type="ECO:0000256" key="2">
    <source>
        <dbReference type="ARBA" id="ARBA00012438"/>
    </source>
</evidence>
<dbReference type="InterPro" id="IPR001789">
    <property type="entry name" value="Sig_transdc_resp-reg_receiver"/>
</dbReference>
<evidence type="ECO:0000259" key="10">
    <source>
        <dbReference type="PROSITE" id="PS50112"/>
    </source>
</evidence>